<gene>
    <name evidence="3" type="ORF">ACFSYC_04715</name>
</gene>
<accession>A0ABW5XPZ6</accession>
<dbReference type="InterPro" id="IPR000086">
    <property type="entry name" value="NUDIX_hydrolase_dom"/>
</dbReference>
<reference evidence="4" key="1">
    <citation type="journal article" date="2019" name="Int. J. Syst. Evol. Microbiol.">
        <title>The Global Catalogue of Microorganisms (GCM) 10K type strain sequencing project: providing services to taxonomists for standard genome sequencing and annotation.</title>
        <authorList>
            <consortium name="The Broad Institute Genomics Platform"/>
            <consortium name="The Broad Institute Genome Sequencing Center for Infectious Disease"/>
            <person name="Wu L."/>
            <person name="Ma J."/>
        </authorList>
    </citation>
    <scope>NUCLEOTIDE SEQUENCE [LARGE SCALE GENOMIC DNA]</scope>
    <source>
        <strain evidence="4">KCTC 52232</strain>
    </source>
</reference>
<dbReference type="RefSeq" id="WP_377124050.1">
    <property type="nucleotide sequence ID" value="NZ_JBHUON010000003.1"/>
</dbReference>
<dbReference type="PANTHER" id="PTHR21340">
    <property type="entry name" value="DIADENOSINE 5,5-P1,P4-TETRAPHOSPHATE PYROPHOSPHOHYDROLASE MUTT"/>
    <property type="match status" value="1"/>
</dbReference>
<dbReference type="InterPro" id="IPR051325">
    <property type="entry name" value="Nudix_hydrolase_domain"/>
</dbReference>
<evidence type="ECO:0000256" key="1">
    <source>
        <dbReference type="ARBA" id="ARBA00022801"/>
    </source>
</evidence>
<protein>
    <submittedName>
        <fullName evidence="3">NUDIX domain-containing protein</fullName>
    </submittedName>
</protein>
<keyword evidence="1" id="KW-0378">Hydrolase</keyword>
<dbReference type="Pfam" id="PF00293">
    <property type="entry name" value="NUDIX"/>
    <property type="match status" value="1"/>
</dbReference>
<dbReference type="PANTHER" id="PTHR21340:SF7">
    <property type="entry name" value="NUDIX HYDROLASE DOMAIN-CONTAINING PROTEIN"/>
    <property type="match status" value="1"/>
</dbReference>
<evidence type="ECO:0000313" key="4">
    <source>
        <dbReference type="Proteomes" id="UP001597601"/>
    </source>
</evidence>
<dbReference type="Gene3D" id="3.90.79.10">
    <property type="entry name" value="Nucleoside Triphosphate Pyrophosphohydrolase"/>
    <property type="match status" value="1"/>
</dbReference>
<dbReference type="EMBL" id="JBHUON010000003">
    <property type="protein sequence ID" value="MFD2863983.1"/>
    <property type="molecule type" value="Genomic_DNA"/>
</dbReference>
<evidence type="ECO:0000313" key="3">
    <source>
        <dbReference type="EMBL" id="MFD2863983.1"/>
    </source>
</evidence>
<organism evidence="3 4">
    <name type="scientific">Mucilaginibacter antarcticus</name>
    <dbReference type="NCBI Taxonomy" id="1855725"/>
    <lineage>
        <taxon>Bacteria</taxon>
        <taxon>Pseudomonadati</taxon>
        <taxon>Bacteroidota</taxon>
        <taxon>Sphingobacteriia</taxon>
        <taxon>Sphingobacteriales</taxon>
        <taxon>Sphingobacteriaceae</taxon>
        <taxon>Mucilaginibacter</taxon>
    </lineage>
</organism>
<feature type="domain" description="Nudix hydrolase" evidence="2">
    <location>
        <begin position="3"/>
        <end position="152"/>
    </location>
</feature>
<proteinExistence type="predicted"/>
<dbReference type="CDD" id="cd04662">
    <property type="entry name" value="NUDIX_Hydrolase"/>
    <property type="match status" value="1"/>
</dbReference>
<name>A0ABW5XPZ6_9SPHI</name>
<dbReference type="PROSITE" id="PS51462">
    <property type="entry name" value="NUDIX"/>
    <property type="match status" value="1"/>
</dbReference>
<dbReference type="InterPro" id="IPR020084">
    <property type="entry name" value="NUDIX_hydrolase_CS"/>
</dbReference>
<sequence length="156" mass="17183">MHISNQSAGILLYRNINKLLELFIVHPGGPFFKNKDAGAWSIPKGEFMPDEDPLLAAKREFEEETGQPVTGDNLIKLSPVKLKSGKTIHAWAVEGDIDAGKIVSNFFEMEWPPKSGKQASFAEIDRGGWFGVDEAKLKLNPAQAPLVDELVTILNP</sequence>
<dbReference type="PROSITE" id="PS00893">
    <property type="entry name" value="NUDIX_BOX"/>
    <property type="match status" value="1"/>
</dbReference>
<dbReference type="Proteomes" id="UP001597601">
    <property type="component" value="Unassembled WGS sequence"/>
</dbReference>
<dbReference type="SUPFAM" id="SSF55811">
    <property type="entry name" value="Nudix"/>
    <property type="match status" value="1"/>
</dbReference>
<keyword evidence="4" id="KW-1185">Reference proteome</keyword>
<evidence type="ECO:0000259" key="2">
    <source>
        <dbReference type="PROSITE" id="PS51462"/>
    </source>
</evidence>
<dbReference type="InterPro" id="IPR015797">
    <property type="entry name" value="NUDIX_hydrolase-like_dom_sf"/>
</dbReference>
<comment type="caution">
    <text evidence="3">The sequence shown here is derived from an EMBL/GenBank/DDBJ whole genome shotgun (WGS) entry which is preliminary data.</text>
</comment>